<dbReference type="GO" id="GO:0003676">
    <property type="term" value="F:nucleic acid binding"/>
    <property type="evidence" value="ECO:0007669"/>
    <property type="project" value="InterPro"/>
</dbReference>
<dbReference type="InterPro" id="IPR021904">
    <property type="entry name" value="DUF3516"/>
</dbReference>
<dbReference type="PROSITE" id="PS51192">
    <property type="entry name" value="HELICASE_ATP_BIND_1"/>
    <property type="match status" value="1"/>
</dbReference>
<evidence type="ECO:0000313" key="7">
    <source>
        <dbReference type="EMBL" id="QED27437.1"/>
    </source>
</evidence>
<dbReference type="Gene3D" id="3.40.50.300">
    <property type="entry name" value="P-loop containing nucleotide triphosphate hydrolases"/>
    <property type="match status" value="2"/>
</dbReference>
<keyword evidence="8" id="KW-1185">Reference proteome</keyword>
<dbReference type="InterPro" id="IPR027417">
    <property type="entry name" value="P-loop_NTPase"/>
</dbReference>
<evidence type="ECO:0000256" key="4">
    <source>
        <dbReference type="ARBA" id="ARBA00022840"/>
    </source>
</evidence>
<dbReference type="EMBL" id="CP042467">
    <property type="protein sequence ID" value="QED27437.1"/>
    <property type="molecule type" value="Genomic_DNA"/>
</dbReference>
<dbReference type="PANTHER" id="PTHR12131:SF1">
    <property type="entry name" value="ATP-DEPENDENT RNA HELICASE SUPV3L1, MITOCHONDRIAL-RELATED"/>
    <property type="match status" value="1"/>
</dbReference>
<dbReference type="PANTHER" id="PTHR12131">
    <property type="entry name" value="ATP-DEPENDENT RNA AND DNA HELICASE"/>
    <property type="match status" value="1"/>
</dbReference>
<keyword evidence="1" id="KW-0547">Nucleotide-binding</keyword>
<reference evidence="7 8" key="1">
    <citation type="submission" date="2019-08" db="EMBL/GenBank/DDBJ databases">
        <authorList>
            <person name="Liang Q."/>
        </authorList>
    </citation>
    <scope>NUCLEOTIDE SEQUENCE [LARGE SCALE GENOMIC DNA]</scope>
    <source>
        <strain evidence="7 8">V1718</strain>
    </source>
</reference>
<evidence type="ECO:0000259" key="6">
    <source>
        <dbReference type="PROSITE" id="PS51194"/>
    </source>
</evidence>
<organism evidence="7 8">
    <name type="scientific">Microvenator marinus</name>
    <dbReference type="NCBI Taxonomy" id="2600177"/>
    <lineage>
        <taxon>Bacteria</taxon>
        <taxon>Deltaproteobacteria</taxon>
        <taxon>Bradymonadales</taxon>
        <taxon>Microvenatoraceae</taxon>
        <taxon>Microvenator</taxon>
    </lineage>
</organism>
<evidence type="ECO:0000313" key="8">
    <source>
        <dbReference type="Proteomes" id="UP000321595"/>
    </source>
</evidence>
<dbReference type="GO" id="GO:0004386">
    <property type="term" value="F:helicase activity"/>
    <property type="evidence" value="ECO:0007669"/>
    <property type="project" value="UniProtKB-KW"/>
</dbReference>
<proteinExistence type="predicted"/>
<evidence type="ECO:0000256" key="1">
    <source>
        <dbReference type="ARBA" id="ARBA00022741"/>
    </source>
</evidence>
<dbReference type="SUPFAM" id="SSF52540">
    <property type="entry name" value="P-loop containing nucleoside triphosphate hydrolases"/>
    <property type="match status" value="1"/>
</dbReference>
<dbReference type="Pfam" id="PF00270">
    <property type="entry name" value="DEAD"/>
    <property type="match status" value="1"/>
</dbReference>
<keyword evidence="3" id="KW-0347">Helicase</keyword>
<protein>
    <submittedName>
        <fullName evidence="7">DUF3516 domain-containing protein</fullName>
    </submittedName>
</protein>
<feature type="domain" description="Helicase ATP-binding" evidence="5">
    <location>
        <begin position="47"/>
        <end position="203"/>
    </location>
</feature>
<dbReference type="OrthoDB" id="9807155at2"/>
<dbReference type="InterPro" id="IPR001650">
    <property type="entry name" value="Helicase_C-like"/>
</dbReference>
<evidence type="ECO:0000256" key="2">
    <source>
        <dbReference type="ARBA" id="ARBA00022801"/>
    </source>
</evidence>
<dbReference type="PROSITE" id="PS51194">
    <property type="entry name" value="HELICASE_CTER"/>
    <property type="match status" value="1"/>
</dbReference>
<dbReference type="Proteomes" id="UP000321595">
    <property type="component" value="Chromosome"/>
</dbReference>
<dbReference type="GO" id="GO:0016787">
    <property type="term" value="F:hydrolase activity"/>
    <property type="evidence" value="ECO:0007669"/>
    <property type="project" value="UniProtKB-KW"/>
</dbReference>
<sequence length="849" mass="96609">MMSTTVTTLAERFDALESRDNDTLFDVFVEWAIDRGLELYPAQEEAILEIFDGNHVVLNTPTGSGKSLVALAMHFYSFAHGKRSYYTSPVKALVSEKFFDLCQHFGAENVGMMTGDASINAGAPIICCTAEILASAALSDGALALIHHAVLDEFHYYGDRERGMAWQLPLLLMPQTTFLLMSATLGDTRDIIRQLEDRSGRPVAHVKSNQRPVPLEFKYSETPLLDTIEEVTRKGLTPLYIVNFSQRECADLAQSLMSMNFCSKEEKQAIQDEMDGVKFPTPYGKVIRKFLSHGVAIHHGGLLPRYRLLVEKLSQMGLLKIIAGTDTLGVGINLPIRTVLFTKLCKYDGHKVQILSVRDFKQIAGRAGRKGYDTEGLVIAQAPEHVIENIKINQKISEDPRKKKKLQFKKPPERGFVHWDEDTFNRLIESDSEALTSRFTVTHEMLLNLLQRPEESEQPMGYRALGELIEASHEPMARKSQLRRKAKMIFKSLRSAGILQVVPREERRGSKVQLAPDLQHDFSIHHALSLFLVWAAEQLNPEAPEFHLTLLSFVEAILEDPHSVLNHQKDKVIREAIAQMKAEGIEYEERMEKLEKITYPQPDADAIEAGYREFERLHPWVSGFEPSPKSVARDMVEHYSSFNDYVNKYGLERSEGILLRHLTQTYKTLKQNVPDQFKTDGVYEVTAYLRDVIARADSSLIQEWESMRYATEEEEVETGPQPLDADTKAFTARVRAELRSLVQEIAADNLEEAVGLVRNTPEHFWTPMKLERALAGFFEEYDHIVFNHRARATDLLTLRRVGPGQWSVVQVLVDPEDHNEWFLRGHIDVRPEVFPDPEERLFVLEEIGS</sequence>
<dbReference type="InterPro" id="IPR011545">
    <property type="entry name" value="DEAD/DEAH_box_helicase_dom"/>
</dbReference>
<dbReference type="Pfam" id="PF00271">
    <property type="entry name" value="Helicase_C"/>
    <property type="match status" value="1"/>
</dbReference>
<dbReference type="KEGG" id="bbae:FRD01_09330"/>
<dbReference type="Pfam" id="PF12029">
    <property type="entry name" value="DUF3516"/>
    <property type="match status" value="1"/>
</dbReference>
<evidence type="ECO:0000259" key="5">
    <source>
        <dbReference type="PROSITE" id="PS51192"/>
    </source>
</evidence>
<dbReference type="AlphaFoldDB" id="A0A5B8XQP7"/>
<accession>A0A5B8XQP7</accession>
<dbReference type="SMART" id="SM00487">
    <property type="entry name" value="DEXDc"/>
    <property type="match status" value="1"/>
</dbReference>
<gene>
    <name evidence="7" type="ORF">FRD01_09330</name>
</gene>
<dbReference type="SMART" id="SM00490">
    <property type="entry name" value="HELICc"/>
    <property type="match status" value="1"/>
</dbReference>
<dbReference type="InterPro" id="IPR014001">
    <property type="entry name" value="Helicase_ATP-bd"/>
</dbReference>
<keyword evidence="2" id="KW-0378">Hydrolase</keyword>
<dbReference type="GO" id="GO:0005524">
    <property type="term" value="F:ATP binding"/>
    <property type="evidence" value="ECO:0007669"/>
    <property type="project" value="UniProtKB-KW"/>
</dbReference>
<keyword evidence="4" id="KW-0067">ATP-binding</keyword>
<evidence type="ECO:0000256" key="3">
    <source>
        <dbReference type="ARBA" id="ARBA00022806"/>
    </source>
</evidence>
<dbReference type="InterPro" id="IPR050699">
    <property type="entry name" value="RNA-DNA_Helicase"/>
</dbReference>
<feature type="domain" description="Helicase C-terminal" evidence="6">
    <location>
        <begin position="223"/>
        <end position="407"/>
    </location>
</feature>
<name>A0A5B8XQP7_9DELT</name>